<feature type="chain" id="PRO_5002043523" description="Secreted protein" evidence="1">
    <location>
        <begin position="30"/>
        <end position="63"/>
    </location>
</feature>
<reference evidence="2" key="2">
    <citation type="journal article" date="2015" name="Data Brief">
        <title>Shoot transcriptome of the giant reed, Arundo donax.</title>
        <authorList>
            <person name="Barrero R.A."/>
            <person name="Guerrero F.D."/>
            <person name="Moolhuijzen P."/>
            <person name="Goolsby J.A."/>
            <person name="Tidwell J."/>
            <person name="Bellgard S.E."/>
            <person name="Bellgard M.I."/>
        </authorList>
    </citation>
    <scope>NUCLEOTIDE SEQUENCE</scope>
    <source>
        <tissue evidence="2">Shoot tissue taken approximately 20 cm above the soil surface</tissue>
    </source>
</reference>
<organism evidence="2">
    <name type="scientific">Arundo donax</name>
    <name type="common">Giant reed</name>
    <name type="synonym">Donax arundinaceus</name>
    <dbReference type="NCBI Taxonomy" id="35708"/>
    <lineage>
        <taxon>Eukaryota</taxon>
        <taxon>Viridiplantae</taxon>
        <taxon>Streptophyta</taxon>
        <taxon>Embryophyta</taxon>
        <taxon>Tracheophyta</taxon>
        <taxon>Spermatophyta</taxon>
        <taxon>Magnoliopsida</taxon>
        <taxon>Liliopsida</taxon>
        <taxon>Poales</taxon>
        <taxon>Poaceae</taxon>
        <taxon>PACMAD clade</taxon>
        <taxon>Arundinoideae</taxon>
        <taxon>Arundineae</taxon>
        <taxon>Arundo</taxon>
    </lineage>
</organism>
<sequence length="63" mass="6886">MLSTRGCCMPSLSATAASYLLLAPIATMSITVQAPTTCAHFIEHVQCVSERKDTGQPRHHRMK</sequence>
<accession>A0A0A8Z2Q1</accession>
<evidence type="ECO:0000313" key="2">
    <source>
        <dbReference type="EMBL" id="JAD33644.1"/>
    </source>
</evidence>
<name>A0A0A8Z2Q1_ARUDO</name>
<proteinExistence type="predicted"/>
<reference evidence="2" key="1">
    <citation type="submission" date="2014-09" db="EMBL/GenBank/DDBJ databases">
        <authorList>
            <person name="Magalhaes I.L.F."/>
            <person name="Oliveira U."/>
            <person name="Santos F.R."/>
            <person name="Vidigal T.H.D.A."/>
            <person name="Brescovit A.D."/>
            <person name="Santos A.J."/>
        </authorList>
    </citation>
    <scope>NUCLEOTIDE SEQUENCE</scope>
    <source>
        <tissue evidence="2">Shoot tissue taken approximately 20 cm above the soil surface</tissue>
    </source>
</reference>
<keyword evidence="1" id="KW-0732">Signal</keyword>
<evidence type="ECO:0008006" key="3">
    <source>
        <dbReference type="Google" id="ProtNLM"/>
    </source>
</evidence>
<evidence type="ECO:0000256" key="1">
    <source>
        <dbReference type="SAM" id="SignalP"/>
    </source>
</evidence>
<dbReference type="EMBL" id="GBRH01264251">
    <property type="protein sequence ID" value="JAD33644.1"/>
    <property type="molecule type" value="Transcribed_RNA"/>
</dbReference>
<dbReference type="AlphaFoldDB" id="A0A0A8Z2Q1"/>
<feature type="signal peptide" evidence="1">
    <location>
        <begin position="1"/>
        <end position="29"/>
    </location>
</feature>
<protein>
    <recommendedName>
        <fullName evidence="3">Secreted protein</fullName>
    </recommendedName>
</protein>